<protein>
    <recommendedName>
        <fullName evidence="1">YjiS-like domain-containing protein</fullName>
    </recommendedName>
</protein>
<dbReference type="RefSeq" id="WP_047762902.1">
    <property type="nucleotide sequence ID" value="NZ_LAQL01000003.1"/>
</dbReference>
<gene>
    <name evidence="2" type="ORF">WH96_04200</name>
</gene>
<sequence length="75" mass="8079">MATVTFTETLPVNPTATYAERIGFALGNLFVSAIEAIENYKLRRETLIALEGCSDATLEDIGLARCDISGIVSKI</sequence>
<comment type="caution">
    <text evidence="2">The sequence shown here is derived from an EMBL/GenBank/DDBJ whole genome shotgun (WGS) entry which is preliminary data.</text>
</comment>
<proteinExistence type="predicted"/>
<accession>A0A0H2MLF7</accession>
<organism evidence="2 3">
    <name type="scientific">Kiloniella spongiae</name>
    <dbReference type="NCBI Taxonomy" id="1489064"/>
    <lineage>
        <taxon>Bacteria</taxon>
        <taxon>Pseudomonadati</taxon>
        <taxon>Pseudomonadota</taxon>
        <taxon>Alphaproteobacteria</taxon>
        <taxon>Rhodospirillales</taxon>
        <taxon>Kiloniellaceae</taxon>
        <taxon>Kiloniella</taxon>
    </lineage>
</organism>
<dbReference type="Proteomes" id="UP000035444">
    <property type="component" value="Unassembled WGS sequence"/>
</dbReference>
<reference evidence="2 3" key="1">
    <citation type="submission" date="2015-03" db="EMBL/GenBank/DDBJ databases">
        <title>Genome Sequence of Kiloniella spongiae MEBiC09566, isolated from a marine sponge.</title>
        <authorList>
            <person name="Shao Z."/>
            <person name="Wang L."/>
            <person name="Li X."/>
        </authorList>
    </citation>
    <scope>NUCLEOTIDE SEQUENCE [LARGE SCALE GENOMIC DNA]</scope>
    <source>
        <strain evidence="2 3">MEBiC09566</strain>
    </source>
</reference>
<evidence type="ECO:0000259" key="1">
    <source>
        <dbReference type="Pfam" id="PF06568"/>
    </source>
</evidence>
<name>A0A0H2MLF7_9PROT</name>
<keyword evidence="3" id="KW-1185">Reference proteome</keyword>
<evidence type="ECO:0000313" key="3">
    <source>
        <dbReference type="Proteomes" id="UP000035444"/>
    </source>
</evidence>
<dbReference type="OrthoDB" id="8116725at2"/>
<dbReference type="AlphaFoldDB" id="A0A0H2MLF7"/>
<dbReference type="InterPro" id="IPR009506">
    <property type="entry name" value="YjiS-like"/>
</dbReference>
<feature type="domain" description="YjiS-like" evidence="1">
    <location>
        <begin position="34"/>
        <end position="68"/>
    </location>
</feature>
<evidence type="ECO:0000313" key="2">
    <source>
        <dbReference type="EMBL" id="KLN61567.1"/>
    </source>
</evidence>
<dbReference type="Pfam" id="PF06568">
    <property type="entry name" value="YjiS-like"/>
    <property type="match status" value="1"/>
</dbReference>
<dbReference type="EMBL" id="LAQL01000003">
    <property type="protein sequence ID" value="KLN61567.1"/>
    <property type="molecule type" value="Genomic_DNA"/>
</dbReference>